<feature type="transmembrane region" description="Helical" evidence="6">
    <location>
        <begin position="128"/>
        <end position="145"/>
    </location>
</feature>
<dbReference type="EMBL" id="CAEY01000176">
    <property type="status" value="NOT_ANNOTATED_CDS"/>
    <property type="molecule type" value="Genomic_DNA"/>
</dbReference>
<sequence>MSVKEELPTQQSLYLKVILGDINVTLSNNEKKFKYKEQYEKFKLIVNALILVVAVLDIMFSFRVIDACLHFLLVWYHCTLTIRESILIVNGSRIKGWWRALQFITGIKAGIIIVWPDGLMYDLFRRQFLYYIVYTSFLQFLQFYYQHNCLYRLRALGERYEMDITIQGFHSWMWRGLGFLIPFLYLGYAFQFYNAYTLYNLSKHPQCSEWQVAVSSFIFSVIFLGNTITTSLVVQQKFKEKMIKGIQQTYKNLPSCPSVPNLLKKDQHQE</sequence>
<evidence type="ECO:0000313" key="7">
    <source>
        <dbReference type="EnsemblMetazoa" id="tetur13g04270.1"/>
    </source>
</evidence>
<dbReference type="EnsemblMetazoa" id="tetur13g04270.1">
    <property type="protein sequence ID" value="tetur13g04270.1"/>
    <property type="gene ID" value="tetur13g04270"/>
</dbReference>
<evidence type="ECO:0008006" key="9">
    <source>
        <dbReference type="Google" id="ProtNLM"/>
    </source>
</evidence>
<reference evidence="8" key="1">
    <citation type="submission" date="2011-08" db="EMBL/GenBank/DDBJ databases">
        <authorList>
            <person name="Rombauts S."/>
        </authorList>
    </citation>
    <scope>NUCLEOTIDE SEQUENCE</scope>
    <source>
        <strain evidence="8">London</strain>
    </source>
</reference>
<dbReference type="OMA" id="WPNTGPW"/>
<name>T1KKM6_TETUR</name>
<dbReference type="PANTHER" id="PTHR21433">
    <property type="entry name" value="TRANSMEMBRANE PROTEIN INDUCED BY TUMOR NECROSIS FACTOR ALPHA"/>
    <property type="match status" value="1"/>
</dbReference>
<feature type="transmembrane region" description="Helical" evidence="6">
    <location>
        <begin position="210"/>
        <end position="234"/>
    </location>
</feature>
<dbReference type="AlphaFoldDB" id="T1KKM6"/>
<reference evidence="7" key="2">
    <citation type="submission" date="2015-06" db="UniProtKB">
        <authorList>
            <consortium name="EnsemblMetazoa"/>
        </authorList>
    </citation>
    <scope>IDENTIFICATION</scope>
</reference>
<dbReference type="InterPro" id="IPR012926">
    <property type="entry name" value="TMEM120A/B"/>
</dbReference>
<dbReference type="KEGG" id="tut:107364825"/>
<proteinExistence type="inferred from homology"/>
<evidence type="ECO:0000256" key="3">
    <source>
        <dbReference type="ARBA" id="ARBA00022692"/>
    </source>
</evidence>
<evidence type="ECO:0000256" key="2">
    <source>
        <dbReference type="ARBA" id="ARBA00009700"/>
    </source>
</evidence>
<gene>
    <name evidence="7" type="primary">107364825</name>
</gene>
<keyword evidence="8" id="KW-1185">Reference proteome</keyword>
<evidence type="ECO:0000256" key="6">
    <source>
        <dbReference type="SAM" id="Phobius"/>
    </source>
</evidence>
<feature type="transmembrane region" description="Helical" evidence="6">
    <location>
        <begin position="172"/>
        <end position="190"/>
    </location>
</feature>
<dbReference type="STRING" id="32264.T1KKM6"/>
<evidence type="ECO:0000256" key="4">
    <source>
        <dbReference type="ARBA" id="ARBA00022989"/>
    </source>
</evidence>
<dbReference type="eggNOG" id="KOG4758">
    <property type="taxonomic scope" value="Eukaryota"/>
</dbReference>
<organism evidence="7 8">
    <name type="scientific">Tetranychus urticae</name>
    <name type="common">Two-spotted spider mite</name>
    <dbReference type="NCBI Taxonomy" id="32264"/>
    <lineage>
        <taxon>Eukaryota</taxon>
        <taxon>Metazoa</taxon>
        <taxon>Ecdysozoa</taxon>
        <taxon>Arthropoda</taxon>
        <taxon>Chelicerata</taxon>
        <taxon>Arachnida</taxon>
        <taxon>Acari</taxon>
        <taxon>Acariformes</taxon>
        <taxon>Trombidiformes</taxon>
        <taxon>Prostigmata</taxon>
        <taxon>Eleutherengona</taxon>
        <taxon>Raphignathae</taxon>
        <taxon>Tetranychoidea</taxon>
        <taxon>Tetranychidae</taxon>
        <taxon>Tetranychus</taxon>
    </lineage>
</organism>
<protein>
    <recommendedName>
        <fullName evidence="9">Transmembrane protein 120 homolog</fullName>
    </recommendedName>
</protein>
<evidence type="ECO:0000256" key="1">
    <source>
        <dbReference type="ARBA" id="ARBA00004141"/>
    </source>
</evidence>
<evidence type="ECO:0000256" key="5">
    <source>
        <dbReference type="ARBA" id="ARBA00023136"/>
    </source>
</evidence>
<dbReference type="Pfam" id="PF07851">
    <property type="entry name" value="TMEM120A-B"/>
    <property type="match status" value="1"/>
</dbReference>
<keyword evidence="3 6" id="KW-0812">Transmembrane</keyword>
<dbReference type="HOGENOM" id="CLU_048749_1_0_1"/>
<keyword evidence="5 6" id="KW-0472">Membrane</keyword>
<dbReference type="PANTHER" id="PTHR21433:SF0">
    <property type="entry name" value="TRANSMEMBRANE PROTEIN 120 HOMOLOG"/>
    <property type="match status" value="1"/>
</dbReference>
<evidence type="ECO:0000313" key="8">
    <source>
        <dbReference type="Proteomes" id="UP000015104"/>
    </source>
</evidence>
<dbReference type="Proteomes" id="UP000015104">
    <property type="component" value="Unassembled WGS sequence"/>
</dbReference>
<accession>T1KKM6</accession>
<comment type="similarity">
    <text evidence="2">Belongs to the TMEM120 family.</text>
</comment>
<dbReference type="OrthoDB" id="2015098at2759"/>
<dbReference type="GO" id="GO:0016020">
    <property type="term" value="C:membrane"/>
    <property type="evidence" value="ECO:0007669"/>
    <property type="project" value="UniProtKB-SubCell"/>
</dbReference>
<keyword evidence="4 6" id="KW-1133">Transmembrane helix</keyword>
<feature type="transmembrane region" description="Helical" evidence="6">
    <location>
        <begin position="44"/>
        <end position="65"/>
    </location>
</feature>
<comment type="subcellular location">
    <subcellularLocation>
        <location evidence="1">Membrane</location>
        <topology evidence="1">Multi-pass membrane protein</topology>
    </subcellularLocation>
</comment>